<accession>A0A1B0C2F0</accession>
<evidence type="ECO:0000313" key="1">
    <source>
        <dbReference type="EnsemblMetazoa" id="GPPI047321-PA"/>
    </source>
</evidence>
<keyword evidence="2" id="KW-1185">Reference proteome</keyword>
<dbReference type="VEuPathDB" id="VectorBase:GPPI047321"/>
<reference evidence="2" key="1">
    <citation type="submission" date="2015-01" db="EMBL/GenBank/DDBJ databases">
        <authorList>
            <person name="Aksoy S."/>
            <person name="Warren W."/>
            <person name="Wilson R.K."/>
        </authorList>
    </citation>
    <scope>NUCLEOTIDE SEQUENCE [LARGE SCALE GENOMIC DNA]</scope>
    <source>
        <strain evidence="2">IAEA</strain>
    </source>
</reference>
<reference evidence="1" key="2">
    <citation type="submission" date="2020-05" db="UniProtKB">
        <authorList>
            <consortium name="EnsemblMetazoa"/>
        </authorList>
    </citation>
    <scope>IDENTIFICATION</scope>
    <source>
        <strain evidence="1">IAEA</strain>
    </source>
</reference>
<sequence>MINSYFIRSGKLYRLRRREIGISVAMEIKRQASKIRPNAVVAVSLIVLLTSNMNSKHSRLFNSLNVKFRNEFPLKSLESQLQLQCAGKQI</sequence>
<organism evidence="1 2">
    <name type="scientific">Glossina palpalis gambiensis</name>
    <dbReference type="NCBI Taxonomy" id="67801"/>
    <lineage>
        <taxon>Eukaryota</taxon>
        <taxon>Metazoa</taxon>
        <taxon>Ecdysozoa</taxon>
        <taxon>Arthropoda</taxon>
        <taxon>Hexapoda</taxon>
        <taxon>Insecta</taxon>
        <taxon>Pterygota</taxon>
        <taxon>Neoptera</taxon>
        <taxon>Endopterygota</taxon>
        <taxon>Diptera</taxon>
        <taxon>Brachycera</taxon>
        <taxon>Muscomorpha</taxon>
        <taxon>Hippoboscoidea</taxon>
        <taxon>Glossinidae</taxon>
        <taxon>Glossina</taxon>
    </lineage>
</organism>
<proteinExistence type="predicted"/>
<dbReference type="EMBL" id="JXJN01024512">
    <property type="status" value="NOT_ANNOTATED_CDS"/>
    <property type="molecule type" value="Genomic_DNA"/>
</dbReference>
<protein>
    <submittedName>
        <fullName evidence="1">Uncharacterized protein</fullName>
    </submittedName>
</protein>
<name>A0A1B0C2F0_9MUSC</name>
<dbReference type="Proteomes" id="UP000092460">
    <property type="component" value="Unassembled WGS sequence"/>
</dbReference>
<evidence type="ECO:0000313" key="2">
    <source>
        <dbReference type="Proteomes" id="UP000092460"/>
    </source>
</evidence>
<dbReference type="EnsemblMetazoa" id="GPPI047321-RA">
    <property type="protein sequence ID" value="GPPI047321-PA"/>
    <property type="gene ID" value="GPPI047321"/>
</dbReference>
<dbReference type="AlphaFoldDB" id="A0A1B0C2F0"/>